<dbReference type="STRING" id="1401.BK123_10620"/>
<gene>
    <name evidence="1" type="ORF">BK123_10620</name>
</gene>
<protein>
    <submittedName>
        <fullName evidence="1">Uncharacterized protein</fullName>
    </submittedName>
</protein>
<accession>A0A1R1B3L2</accession>
<name>A0A1R1B3L2_PAELA</name>
<dbReference type="AlphaFoldDB" id="A0A1R1B3L2"/>
<proteinExistence type="predicted"/>
<evidence type="ECO:0000313" key="2">
    <source>
        <dbReference type="Proteomes" id="UP000187074"/>
    </source>
</evidence>
<dbReference type="EMBL" id="MRTF01000003">
    <property type="protein sequence ID" value="OME93698.1"/>
    <property type="molecule type" value="Genomic_DNA"/>
</dbReference>
<organism evidence="1 2">
    <name type="scientific">Paenibacillus lautus</name>
    <name type="common">Bacillus lautus</name>
    <dbReference type="NCBI Taxonomy" id="1401"/>
    <lineage>
        <taxon>Bacteria</taxon>
        <taxon>Bacillati</taxon>
        <taxon>Bacillota</taxon>
        <taxon>Bacilli</taxon>
        <taxon>Bacillales</taxon>
        <taxon>Paenibacillaceae</taxon>
        <taxon>Paenibacillus</taxon>
    </lineage>
</organism>
<dbReference type="Proteomes" id="UP000187074">
    <property type="component" value="Unassembled WGS sequence"/>
</dbReference>
<comment type="caution">
    <text evidence="1">The sequence shown here is derived from an EMBL/GenBank/DDBJ whole genome shotgun (WGS) entry which is preliminary data.</text>
</comment>
<sequence length="77" mass="8686">MNEKGAMVPYRHGEYVPGSTMRGYKVSVRAKRCMERAKVSRSKGPALINFFSAPATFQMMEPLVDKTENIYLQGVEV</sequence>
<reference evidence="1 2" key="1">
    <citation type="submission" date="2016-11" db="EMBL/GenBank/DDBJ databases">
        <title>Paenibacillus species isolates.</title>
        <authorList>
            <person name="Beno S.M."/>
        </authorList>
    </citation>
    <scope>NUCLEOTIDE SEQUENCE [LARGE SCALE GENOMIC DNA]</scope>
    <source>
        <strain evidence="1 2">FSL F4-0100</strain>
    </source>
</reference>
<evidence type="ECO:0000313" key="1">
    <source>
        <dbReference type="EMBL" id="OME93698.1"/>
    </source>
</evidence>